<dbReference type="Gene3D" id="2.60.40.1120">
    <property type="entry name" value="Carboxypeptidase-like, regulatory domain"/>
    <property type="match status" value="1"/>
</dbReference>
<evidence type="ECO:0000259" key="2">
    <source>
        <dbReference type="Pfam" id="PF07715"/>
    </source>
</evidence>
<dbReference type="SUPFAM" id="SSF49464">
    <property type="entry name" value="Carboxypeptidase regulatory domain-like"/>
    <property type="match status" value="1"/>
</dbReference>
<name>A0A382KBM2_9ZZZZ</name>
<gene>
    <name evidence="3" type="ORF">METZ01_LOCUS274433</name>
</gene>
<dbReference type="InterPro" id="IPR008969">
    <property type="entry name" value="CarboxyPept-like_regulatory"/>
</dbReference>
<dbReference type="Gene3D" id="2.170.130.10">
    <property type="entry name" value="TonB-dependent receptor, plug domain"/>
    <property type="match status" value="1"/>
</dbReference>
<proteinExistence type="predicted"/>
<organism evidence="3">
    <name type="scientific">marine metagenome</name>
    <dbReference type="NCBI Taxonomy" id="408172"/>
    <lineage>
        <taxon>unclassified sequences</taxon>
        <taxon>metagenomes</taxon>
        <taxon>ecological metagenomes</taxon>
    </lineage>
</organism>
<dbReference type="AlphaFoldDB" id="A0A382KBM2"/>
<dbReference type="GO" id="GO:0009279">
    <property type="term" value="C:cell outer membrane"/>
    <property type="evidence" value="ECO:0007669"/>
    <property type="project" value="TreeGrafter"/>
</dbReference>
<dbReference type="PANTHER" id="PTHR30069">
    <property type="entry name" value="TONB-DEPENDENT OUTER MEMBRANE RECEPTOR"/>
    <property type="match status" value="1"/>
</dbReference>
<sequence>MTKLFFLGVTTLMWGLFTWPLLAMTQDSIRVTGIVIDGVTMAPIAQVSVVSQEETVLTDQTGRFSVLIGEGDPRLRFQVDGYLVTTLLVENPELQVQLFRNTFTETVEVVGETSEPEQPSSNVIAPEDVFEVAGSIDNIFRALDTLPGVASTDDFGSRLAVRGGTPDQNLTLMDGIEIHNPYRLFGITSAFNPETVENFSLTAGGFGVAYGDRLSSLLIVDNRPGEKKFQGATALSITDGNFVLEGATPFSNNGTWLFSARRTYYDFVLNRLTDQNLPSFVDFQLQAGWEFGPGHRFSLTGLRSVEDADFSKNWTGSGQRAAFQSDVKNDLASARFDAVLGSRSTSTTIVSWYRNRELLDFNGKIRADAKRSNSTNDGAAFGFATIVFDRVLSVRDLSVRQDLSIQATPK</sequence>
<dbReference type="Pfam" id="PF07715">
    <property type="entry name" value="Plug"/>
    <property type="match status" value="1"/>
</dbReference>
<reference evidence="3" key="1">
    <citation type="submission" date="2018-05" db="EMBL/GenBank/DDBJ databases">
        <authorList>
            <person name="Lanie J.A."/>
            <person name="Ng W.-L."/>
            <person name="Kazmierczak K.M."/>
            <person name="Andrzejewski T.M."/>
            <person name="Davidsen T.M."/>
            <person name="Wayne K.J."/>
            <person name="Tettelin H."/>
            <person name="Glass J.I."/>
            <person name="Rusch D."/>
            <person name="Podicherti R."/>
            <person name="Tsui H.-C.T."/>
            <person name="Winkler M.E."/>
        </authorList>
    </citation>
    <scope>NUCLEOTIDE SEQUENCE</scope>
</reference>
<dbReference type="InterPro" id="IPR037066">
    <property type="entry name" value="Plug_dom_sf"/>
</dbReference>
<dbReference type="GO" id="GO:0015344">
    <property type="term" value="F:siderophore uptake transmembrane transporter activity"/>
    <property type="evidence" value="ECO:0007669"/>
    <property type="project" value="TreeGrafter"/>
</dbReference>
<dbReference type="GO" id="GO:0044718">
    <property type="term" value="P:siderophore transmembrane transport"/>
    <property type="evidence" value="ECO:0007669"/>
    <property type="project" value="TreeGrafter"/>
</dbReference>
<protein>
    <recommendedName>
        <fullName evidence="2">TonB-dependent receptor plug domain-containing protein</fullName>
    </recommendedName>
</protein>
<accession>A0A382KBM2</accession>
<dbReference type="InterPro" id="IPR039426">
    <property type="entry name" value="TonB-dep_rcpt-like"/>
</dbReference>
<evidence type="ECO:0000313" key="3">
    <source>
        <dbReference type="EMBL" id="SVC21579.1"/>
    </source>
</evidence>
<feature type="domain" description="TonB-dependent receptor plug" evidence="2">
    <location>
        <begin position="119"/>
        <end position="213"/>
    </location>
</feature>
<evidence type="ECO:0000256" key="1">
    <source>
        <dbReference type="ARBA" id="ARBA00022729"/>
    </source>
</evidence>
<dbReference type="EMBL" id="UINC01079510">
    <property type="protein sequence ID" value="SVC21579.1"/>
    <property type="molecule type" value="Genomic_DNA"/>
</dbReference>
<keyword evidence="1" id="KW-0732">Signal</keyword>
<dbReference type="SUPFAM" id="SSF56935">
    <property type="entry name" value="Porins"/>
    <property type="match status" value="1"/>
</dbReference>
<dbReference type="InterPro" id="IPR012910">
    <property type="entry name" value="Plug_dom"/>
</dbReference>
<dbReference type="PANTHER" id="PTHR30069:SF29">
    <property type="entry name" value="HEMOGLOBIN AND HEMOGLOBIN-HAPTOGLOBIN-BINDING PROTEIN 1-RELATED"/>
    <property type="match status" value="1"/>
</dbReference>
<feature type="non-terminal residue" evidence="3">
    <location>
        <position position="410"/>
    </location>
</feature>